<evidence type="ECO:0000313" key="2">
    <source>
        <dbReference type="EMBL" id="KAJ1362905.1"/>
    </source>
</evidence>
<organism evidence="2 3">
    <name type="scientific">Parelaphostrongylus tenuis</name>
    <name type="common">Meningeal worm</name>
    <dbReference type="NCBI Taxonomy" id="148309"/>
    <lineage>
        <taxon>Eukaryota</taxon>
        <taxon>Metazoa</taxon>
        <taxon>Ecdysozoa</taxon>
        <taxon>Nematoda</taxon>
        <taxon>Chromadorea</taxon>
        <taxon>Rhabditida</taxon>
        <taxon>Rhabditina</taxon>
        <taxon>Rhabditomorpha</taxon>
        <taxon>Strongyloidea</taxon>
        <taxon>Metastrongylidae</taxon>
        <taxon>Parelaphostrongylus</taxon>
    </lineage>
</organism>
<accession>A0AAD5QUY1</accession>
<keyword evidence="1" id="KW-0472">Membrane</keyword>
<proteinExistence type="predicted"/>
<dbReference type="EMBL" id="JAHQIW010004561">
    <property type="protein sequence ID" value="KAJ1362905.1"/>
    <property type="molecule type" value="Genomic_DNA"/>
</dbReference>
<dbReference type="Proteomes" id="UP001196413">
    <property type="component" value="Unassembled WGS sequence"/>
</dbReference>
<evidence type="ECO:0000256" key="1">
    <source>
        <dbReference type="SAM" id="Phobius"/>
    </source>
</evidence>
<reference evidence="2" key="1">
    <citation type="submission" date="2021-06" db="EMBL/GenBank/DDBJ databases">
        <title>Parelaphostrongylus tenuis whole genome reference sequence.</title>
        <authorList>
            <person name="Garwood T.J."/>
            <person name="Larsen P.A."/>
            <person name="Fountain-Jones N.M."/>
            <person name="Garbe J.R."/>
            <person name="Macchietto M.G."/>
            <person name="Kania S.A."/>
            <person name="Gerhold R.W."/>
            <person name="Richards J.E."/>
            <person name="Wolf T.M."/>
        </authorList>
    </citation>
    <scope>NUCLEOTIDE SEQUENCE</scope>
    <source>
        <strain evidence="2">MNPRO001-30</strain>
        <tissue evidence="2">Meninges</tissue>
    </source>
</reference>
<keyword evidence="1" id="KW-1133">Transmembrane helix</keyword>
<name>A0AAD5QUY1_PARTN</name>
<dbReference type="AlphaFoldDB" id="A0AAD5QUY1"/>
<protein>
    <submittedName>
        <fullName evidence="2">Uncharacterized protein</fullName>
    </submittedName>
</protein>
<evidence type="ECO:0000313" key="3">
    <source>
        <dbReference type="Proteomes" id="UP001196413"/>
    </source>
</evidence>
<keyword evidence="3" id="KW-1185">Reference proteome</keyword>
<comment type="caution">
    <text evidence="2">The sequence shown here is derived from an EMBL/GenBank/DDBJ whole genome shotgun (WGS) entry which is preliminary data.</text>
</comment>
<sequence length="57" mass="6453">MAQAQGVLDGETRIISPCYVLIDLAVGSFMSWLCVDFEILGDMRKCKGMDEFQQEYT</sequence>
<gene>
    <name evidence="2" type="ORF">KIN20_022624</name>
</gene>
<keyword evidence="1" id="KW-0812">Transmembrane</keyword>
<feature type="transmembrane region" description="Helical" evidence="1">
    <location>
        <begin position="14"/>
        <end position="35"/>
    </location>
</feature>